<dbReference type="PANTHER" id="PTHR40841:SF2">
    <property type="entry name" value="SIDEROPHORE-DEGRADING ESTERASE (EUROFUNG)"/>
    <property type="match status" value="1"/>
</dbReference>
<dbReference type="PANTHER" id="PTHR40841">
    <property type="entry name" value="SIDEROPHORE TRIACETYLFUSARININE C ESTERASE"/>
    <property type="match status" value="1"/>
</dbReference>
<comment type="caution">
    <text evidence="3">The sequence shown here is derived from an EMBL/GenBank/DDBJ whole genome shotgun (WGS) entry which is preliminary data.</text>
</comment>
<evidence type="ECO:0000313" key="3">
    <source>
        <dbReference type="EMBL" id="MCU5779888.1"/>
    </source>
</evidence>
<gene>
    <name evidence="3" type="ORF">N5923_20575</name>
</gene>
<dbReference type="RefSeq" id="WP_267141637.1">
    <property type="nucleotide sequence ID" value="NZ_JAODIL010000061.1"/>
</dbReference>
<dbReference type="GO" id="GO:0016788">
    <property type="term" value="F:hydrolase activity, acting on ester bonds"/>
    <property type="evidence" value="ECO:0007669"/>
    <property type="project" value="TreeGrafter"/>
</dbReference>
<dbReference type="EMBL" id="JAODIM010000043">
    <property type="protein sequence ID" value="MCU5779888.1"/>
    <property type="molecule type" value="Genomic_DNA"/>
</dbReference>
<keyword evidence="4" id="KW-1185">Reference proteome</keyword>
<dbReference type="Pfam" id="PF00756">
    <property type="entry name" value="Esterase"/>
    <property type="match status" value="1"/>
</dbReference>
<keyword evidence="2 3" id="KW-0378">Hydrolase</keyword>
<comment type="similarity">
    <text evidence="1">Belongs to the esterase D family.</text>
</comment>
<dbReference type="Proteomes" id="UP001064262">
    <property type="component" value="Unassembled WGS sequence"/>
</dbReference>
<dbReference type="AlphaFoldDB" id="A0A9J6PWL4"/>
<name>A0A9J6PWL4_9GAMM</name>
<sequence length="276" mass="31183">MLTRDEIFHSASCGDYRIQLCWPDEPAPENGWPVIFLLDGASYFPIAEYLMRTLAHPRCSMLPGVVVAIDYPDGSRREKDYRPAVAQQVAEASPQGGFYPPGMAGQSEAFLNVMLHEITPWLSSQLSINTRNAALFGHSYGGLFTLNTLFTASDSFRHYYASSPSVWWNDGYLSAMAASFARRADIAAQKVLLLSVGEYEQSLQRFELTLDATTRATLAQHRRQRRMVDGIRELAWRLQAGQQQNLQTEFVVYADQSHQSVPMLALQKAMMHHFQR</sequence>
<organism evidence="3 4">
    <name type="scientific">Winslowiella arboricola</name>
    <dbReference type="NCBI Taxonomy" id="2978220"/>
    <lineage>
        <taxon>Bacteria</taxon>
        <taxon>Pseudomonadati</taxon>
        <taxon>Pseudomonadota</taxon>
        <taxon>Gammaproteobacteria</taxon>
        <taxon>Enterobacterales</taxon>
        <taxon>Erwiniaceae</taxon>
        <taxon>Winslowiella</taxon>
    </lineage>
</organism>
<evidence type="ECO:0000256" key="2">
    <source>
        <dbReference type="ARBA" id="ARBA00022801"/>
    </source>
</evidence>
<dbReference type="InterPro" id="IPR052558">
    <property type="entry name" value="Siderophore_Hydrolase_D"/>
</dbReference>
<evidence type="ECO:0000256" key="1">
    <source>
        <dbReference type="ARBA" id="ARBA00005622"/>
    </source>
</evidence>
<dbReference type="SUPFAM" id="SSF53474">
    <property type="entry name" value="alpha/beta-Hydrolases"/>
    <property type="match status" value="1"/>
</dbReference>
<dbReference type="InterPro" id="IPR000801">
    <property type="entry name" value="Esterase-like"/>
</dbReference>
<reference evidence="3" key="1">
    <citation type="submission" date="2022-09" db="EMBL/GenBank/DDBJ databases">
        <title>Winslowiella arboricola sp. nov., isolated from bleeding cankers on broadleaf hosts.</title>
        <authorList>
            <person name="Brady C."/>
            <person name="Kaur S."/>
            <person name="Crampton B."/>
            <person name="Maddock D."/>
            <person name="Arnold D."/>
            <person name="Denman S."/>
        </authorList>
    </citation>
    <scope>NUCLEOTIDE SEQUENCE</scope>
    <source>
        <strain evidence="3">BAC 15a-03b</strain>
    </source>
</reference>
<proteinExistence type="inferred from homology"/>
<accession>A0A9J6PWL4</accession>
<protein>
    <submittedName>
        <fullName evidence="3">Alpha/beta hydrolase-fold protein</fullName>
    </submittedName>
</protein>
<dbReference type="Gene3D" id="3.40.50.1820">
    <property type="entry name" value="alpha/beta hydrolase"/>
    <property type="match status" value="1"/>
</dbReference>
<dbReference type="InterPro" id="IPR029058">
    <property type="entry name" value="AB_hydrolase_fold"/>
</dbReference>
<evidence type="ECO:0000313" key="4">
    <source>
        <dbReference type="Proteomes" id="UP001064262"/>
    </source>
</evidence>